<evidence type="ECO:0000313" key="1">
    <source>
        <dbReference type="EMBL" id="CAB4196650.1"/>
    </source>
</evidence>
<dbReference type="EMBL" id="LR797252">
    <property type="protein sequence ID" value="CAB4196650.1"/>
    <property type="molecule type" value="Genomic_DNA"/>
</dbReference>
<protein>
    <submittedName>
        <fullName evidence="1">Uncharacterized protein</fullName>
    </submittedName>
</protein>
<proteinExistence type="predicted"/>
<gene>
    <name evidence="1" type="ORF">UFOVP1290_170</name>
</gene>
<accession>A0A6J5RGH0</accession>
<name>A0A6J5RGH0_9CAUD</name>
<organism evidence="1">
    <name type="scientific">uncultured Caudovirales phage</name>
    <dbReference type="NCBI Taxonomy" id="2100421"/>
    <lineage>
        <taxon>Viruses</taxon>
        <taxon>Duplodnaviria</taxon>
        <taxon>Heunggongvirae</taxon>
        <taxon>Uroviricota</taxon>
        <taxon>Caudoviricetes</taxon>
        <taxon>Peduoviridae</taxon>
        <taxon>Maltschvirus</taxon>
        <taxon>Maltschvirus maltsch</taxon>
    </lineage>
</organism>
<reference evidence="1" key="1">
    <citation type="submission" date="2020-05" db="EMBL/GenBank/DDBJ databases">
        <authorList>
            <person name="Chiriac C."/>
            <person name="Salcher M."/>
            <person name="Ghai R."/>
            <person name="Kavagutti S V."/>
        </authorList>
    </citation>
    <scope>NUCLEOTIDE SEQUENCE</scope>
</reference>
<sequence length="143" mass="15996">MNGRKFVLGEVVSFREAIKLSWRFSSVVKSGELLTRGSWVQIPESPPKEKGNRKMNLYIVFVSSDGVHLEPRVFEDADPEMAKYIQKHITKAYVHTNTIQSDSVEALRKYFAAAKVKPMPCDICGAEAGKECVPNCAEAEGFQ</sequence>